<dbReference type="CDD" id="cd19092">
    <property type="entry name" value="AKR_BsYcsN_EcYdhF-like"/>
    <property type="match status" value="1"/>
</dbReference>
<keyword evidence="3" id="KW-1185">Reference proteome</keyword>
<dbReference type="InterPro" id="IPR023210">
    <property type="entry name" value="NADP_OxRdtase_dom"/>
</dbReference>
<keyword evidence="2" id="KW-0560">Oxidoreductase</keyword>
<gene>
    <name evidence="2" type="ORF">ACFFJP_10510</name>
</gene>
<dbReference type="InterPro" id="IPR036812">
    <property type="entry name" value="NAD(P)_OxRdtase_dom_sf"/>
</dbReference>
<evidence type="ECO:0000313" key="2">
    <source>
        <dbReference type="EMBL" id="MFC0048720.1"/>
    </source>
</evidence>
<dbReference type="InterPro" id="IPR050523">
    <property type="entry name" value="AKR_Detox_Biosynth"/>
</dbReference>
<dbReference type="PANTHER" id="PTHR43364:SF1">
    <property type="entry name" value="OXIDOREDUCTASE YDHF"/>
    <property type="match status" value="1"/>
</dbReference>
<reference evidence="2 3" key="1">
    <citation type="submission" date="2024-09" db="EMBL/GenBank/DDBJ databases">
        <authorList>
            <person name="Sun Q."/>
            <person name="Mori K."/>
        </authorList>
    </citation>
    <scope>NUCLEOTIDE SEQUENCE [LARGE SCALE GENOMIC DNA]</scope>
    <source>
        <strain evidence="2 3">KCTC 23315</strain>
    </source>
</reference>
<feature type="domain" description="NADP-dependent oxidoreductase" evidence="1">
    <location>
        <begin position="13"/>
        <end position="307"/>
    </location>
</feature>
<evidence type="ECO:0000313" key="3">
    <source>
        <dbReference type="Proteomes" id="UP001589813"/>
    </source>
</evidence>
<dbReference type="Pfam" id="PF00248">
    <property type="entry name" value="Aldo_ket_red"/>
    <property type="match status" value="1"/>
</dbReference>
<dbReference type="Proteomes" id="UP001589813">
    <property type="component" value="Unassembled WGS sequence"/>
</dbReference>
<dbReference type="Gene3D" id="3.20.20.100">
    <property type="entry name" value="NADP-dependent oxidoreductase domain"/>
    <property type="match status" value="1"/>
</dbReference>
<evidence type="ECO:0000259" key="1">
    <source>
        <dbReference type="Pfam" id="PF00248"/>
    </source>
</evidence>
<proteinExistence type="predicted"/>
<dbReference type="EC" id="1.-.-.-" evidence="2"/>
<protein>
    <submittedName>
        <fullName evidence="2">Aldo/keto reductase family oxidoreductase</fullName>
        <ecNumber evidence="2">1.-.-.-</ecNumber>
    </submittedName>
</protein>
<accession>A0ABV6BCZ3</accession>
<dbReference type="SUPFAM" id="SSF51430">
    <property type="entry name" value="NAD(P)-linked oxidoreductase"/>
    <property type="match status" value="1"/>
</dbReference>
<dbReference type="PANTHER" id="PTHR43364">
    <property type="entry name" value="NADH-SPECIFIC METHYLGLYOXAL REDUCTASE-RELATED"/>
    <property type="match status" value="1"/>
</dbReference>
<dbReference type="GO" id="GO:0016491">
    <property type="term" value="F:oxidoreductase activity"/>
    <property type="evidence" value="ECO:0007669"/>
    <property type="project" value="UniProtKB-KW"/>
</dbReference>
<organism evidence="2 3">
    <name type="scientific">Rheinheimera tilapiae</name>
    <dbReference type="NCBI Taxonomy" id="875043"/>
    <lineage>
        <taxon>Bacteria</taxon>
        <taxon>Pseudomonadati</taxon>
        <taxon>Pseudomonadota</taxon>
        <taxon>Gammaproteobacteria</taxon>
        <taxon>Chromatiales</taxon>
        <taxon>Chromatiaceae</taxon>
        <taxon>Rheinheimera</taxon>
    </lineage>
</organism>
<comment type="caution">
    <text evidence="2">The sequence shown here is derived from an EMBL/GenBank/DDBJ whole genome shotgun (WGS) entry which is preliminary data.</text>
</comment>
<name>A0ABV6BCZ3_9GAMM</name>
<dbReference type="RefSeq" id="WP_377243162.1">
    <property type="nucleotide sequence ID" value="NZ_JBHLXP010000001.1"/>
</dbReference>
<sequence length="320" mass="35257">MLALQRYFPDISPLVFGCMGLGGDWNSPTTTAEQQHQGFSAIEAALELGFNCFDHADIYTRGKAEAVFGQFLAAQPELRECLVLQSKCAIRFADADHVGRYDFSAGYIADSVEQSLRRLQTEYLDILLLHRPDPLMQIDEVAEVLSRLQQSGKVRQFGVSNFGAPQQQLLQSALQEPLVVNQLQMSLANLDWLEANVLTGMPQGAGHYFGYGTVEYCQLNKVQIQAWGSLAQGRFSGAGKDLSANEQRTADLVARLAAEYQVSAEAIVLGWLLRHPAGIQPVIGTVNPARIRACSQALDVELTREHWYALYVASRGQALP</sequence>
<dbReference type="EMBL" id="JBHLXP010000001">
    <property type="protein sequence ID" value="MFC0048720.1"/>
    <property type="molecule type" value="Genomic_DNA"/>
</dbReference>